<evidence type="ECO:0000256" key="1">
    <source>
        <dbReference type="SAM" id="MobiDB-lite"/>
    </source>
</evidence>
<feature type="region of interest" description="Disordered" evidence="1">
    <location>
        <begin position="41"/>
        <end position="92"/>
    </location>
</feature>
<dbReference type="EMBL" id="JBHMDG010000003">
    <property type="protein sequence ID" value="MFB9312166.1"/>
    <property type="molecule type" value="Genomic_DNA"/>
</dbReference>
<dbReference type="RefSeq" id="WP_140010401.1">
    <property type="nucleotide sequence ID" value="NZ_JBHMDG010000003.1"/>
</dbReference>
<evidence type="ECO:0000313" key="3">
    <source>
        <dbReference type="Proteomes" id="UP001589750"/>
    </source>
</evidence>
<protein>
    <recommendedName>
        <fullName evidence="4">Lipoprotein</fullName>
    </recommendedName>
</protein>
<evidence type="ECO:0008006" key="4">
    <source>
        <dbReference type="Google" id="ProtNLM"/>
    </source>
</evidence>
<sequence>MTATVRAPRPRGLTLALAALVLLLVVVGLVRLVGDDEPAGRAREAAPAGEPGSAGSPPSTSATSEPSAEPSAGPTSSGATQEPEVPRTHAADGHVFGKGRVLVAYYGTGSTGSLGVLGEDGPEAMHRRLQKAARPFRALGTVQLVYELIVTVADRSPGPDGTYSHDIPRAVVEEYVEAARRHHALLVLDIQPGRARFLDVVKRWEWALREPHVGLALDPEWRMAPGEVPGSVIGSTSAAEVNAVSRWLSDLTRRQDLPEKVFVLHQFRAAMIRSVSRVVARPGLAMVQHVDGFGTPREKLATYRAVARPRAFTMGFKLFYDEDQPLMSARDVAKIRPKVRFVTFQ</sequence>
<reference evidence="2 3" key="1">
    <citation type="submission" date="2024-09" db="EMBL/GenBank/DDBJ databases">
        <authorList>
            <person name="Sun Q."/>
            <person name="Mori K."/>
        </authorList>
    </citation>
    <scope>NUCLEOTIDE SEQUENCE [LARGE SCALE GENOMIC DNA]</scope>
    <source>
        <strain evidence="2 3">JCM 9626</strain>
    </source>
</reference>
<accession>A0ABV5K5Z3</accession>
<dbReference type="Proteomes" id="UP001589750">
    <property type="component" value="Unassembled WGS sequence"/>
</dbReference>
<keyword evidence="3" id="KW-1185">Reference proteome</keyword>
<name>A0ABV5K5Z3_9ACTN</name>
<evidence type="ECO:0000313" key="2">
    <source>
        <dbReference type="EMBL" id="MFB9312166.1"/>
    </source>
</evidence>
<organism evidence="2 3">
    <name type="scientific">Nocardioides plantarum</name>
    <dbReference type="NCBI Taxonomy" id="29299"/>
    <lineage>
        <taxon>Bacteria</taxon>
        <taxon>Bacillati</taxon>
        <taxon>Actinomycetota</taxon>
        <taxon>Actinomycetes</taxon>
        <taxon>Propionibacteriales</taxon>
        <taxon>Nocardioidaceae</taxon>
        <taxon>Nocardioides</taxon>
    </lineage>
</organism>
<gene>
    <name evidence="2" type="ORF">ACFFRI_03835</name>
</gene>
<proteinExistence type="predicted"/>
<feature type="compositionally biased region" description="Low complexity" evidence="1">
    <location>
        <begin position="45"/>
        <end position="79"/>
    </location>
</feature>
<comment type="caution">
    <text evidence="2">The sequence shown here is derived from an EMBL/GenBank/DDBJ whole genome shotgun (WGS) entry which is preliminary data.</text>
</comment>